<name>A0A7Z0VHS6_9GAMM</name>
<dbReference type="EMBL" id="MARB01000035">
    <property type="protein sequence ID" value="ODJ85808.1"/>
    <property type="molecule type" value="Genomic_DNA"/>
</dbReference>
<dbReference type="AlphaFoldDB" id="A0A7Z0VHS6"/>
<dbReference type="Proteomes" id="UP000094769">
    <property type="component" value="Unassembled WGS sequence"/>
</dbReference>
<proteinExistence type="predicted"/>
<sequence length="71" mass="7894">MASKIIITVNQNTDSSGNHKGLKMRKPFNINHNTTPVGSAVTPFTHPAKASHLPFCLFVKRQTLEIPQLLR</sequence>
<reference evidence="1 2" key="1">
    <citation type="submission" date="2016-06" db="EMBL/GenBank/DDBJ databases">
        <title>Genome sequence of endosymbiont of Candidatus Endolucinida thiodiazotropha.</title>
        <authorList>
            <person name="Poehlein A."/>
            <person name="Koenig S."/>
            <person name="Heiden S.E."/>
            <person name="Thuermer A."/>
            <person name="Voget S."/>
            <person name="Daniel R."/>
            <person name="Markert S."/>
            <person name="Gros O."/>
            <person name="Schweder T."/>
        </authorList>
    </citation>
    <scope>NUCLEOTIDE SEQUENCE [LARGE SCALE GENOMIC DNA]</scope>
    <source>
        <strain evidence="1 2">COS</strain>
    </source>
</reference>
<comment type="caution">
    <text evidence="1">The sequence shown here is derived from an EMBL/GenBank/DDBJ whole genome shotgun (WGS) entry which is preliminary data.</text>
</comment>
<protein>
    <submittedName>
        <fullName evidence="1">Uncharacterized protein</fullName>
    </submittedName>
</protein>
<gene>
    <name evidence="1" type="ORF">CODIS_39870</name>
</gene>
<keyword evidence="2" id="KW-1185">Reference proteome</keyword>
<accession>A0A7Z0VHS6</accession>
<evidence type="ECO:0000313" key="1">
    <source>
        <dbReference type="EMBL" id="ODJ85808.1"/>
    </source>
</evidence>
<organism evidence="1 2">
    <name type="scientific">Candidatus Thiodiazotropha endolucinida</name>
    <dbReference type="NCBI Taxonomy" id="1655433"/>
    <lineage>
        <taxon>Bacteria</taxon>
        <taxon>Pseudomonadati</taxon>
        <taxon>Pseudomonadota</taxon>
        <taxon>Gammaproteobacteria</taxon>
        <taxon>Chromatiales</taxon>
        <taxon>Sedimenticolaceae</taxon>
        <taxon>Candidatus Thiodiazotropha</taxon>
    </lineage>
</organism>
<evidence type="ECO:0000313" key="2">
    <source>
        <dbReference type="Proteomes" id="UP000094769"/>
    </source>
</evidence>